<organism evidence="1 2">
    <name type="scientific">Taklimakanibacter albus</name>
    <dbReference type="NCBI Taxonomy" id="2800327"/>
    <lineage>
        <taxon>Bacteria</taxon>
        <taxon>Pseudomonadati</taxon>
        <taxon>Pseudomonadota</taxon>
        <taxon>Alphaproteobacteria</taxon>
        <taxon>Hyphomicrobiales</taxon>
        <taxon>Aestuariivirgaceae</taxon>
        <taxon>Taklimakanibacter</taxon>
    </lineage>
</organism>
<dbReference type="Proteomes" id="UP000616151">
    <property type="component" value="Unassembled WGS sequence"/>
</dbReference>
<dbReference type="EMBL" id="JAENHL010000007">
    <property type="protein sequence ID" value="MBK1868399.1"/>
    <property type="molecule type" value="Genomic_DNA"/>
</dbReference>
<proteinExistence type="predicted"/>
<accession>A0ACC5R6V7</accession>
<name>A0ACC5R6V7_9HYPH</name>
<sequence length="214" mass="22888">MSRFPLASLFAFVTLVMGFSPQVQAGEPVAIVEEAPERTGVFLMDYLEAGTAFELASDEKLVISYLKSCQRETITGGRVIVGFEKSTVKGGALQREEIDCSGRGMKLSSGQAQESGVTAYRETDKFAAFAASYGTQPLFAPIENGPAIIQRVDSFEPPKDVEASGARLDLQALGISLTPGAIYRLRGPKVDFLFAIAPTAKAGPVPLIARLIRP</sequence>
<evidence type="ECO:0000313" key="2">
    <source>
        <dbReference type="Proteomes" id="UP000616151"/>
    </source>
</evidence>
<protein>
    <submittedName>
        <fullName evidence="1">Uncharacterized protein</fullName>
    </submittedName>
</protein>
<reference evidence="1" key="1">
    <citation type="submission" date="2021-01" db="EMBL/GenBank/DDBJ databases">
        <authorList>
            <person name="Sun Q."/>
        </authorList>
    </citation>
    <scope>NUCLEOTIDE SEQUENCE</scope>
    <source>
        <strain evidence="1">YIM B02566</strain>
    </source>
</reference>
<evidence type="ECO:0000313" key="1">
    <source>
        <dbReference type="EMBL" id="MBK1868399.1"/>
    </source>
</evidence>
<keyword evidence="2" id="KW-1185">Reference proteome</keyword>
<comment type="caution">
    <text evidence="1">The sequence shown here is derived from an EMBL/GenBank/DDBJ whole genome shotgun (WGS) entry which is preliminary data.</text>
</comment>
<gene>
    <name evidence="1" type="ORF">JHL16_18745</name>
</gene>